<evidence type="ECO:0000313" key="9">
    <source>
        <dbReference type="EMBL" id="KTC84857.1"/>
    </source>
</evidence>
<reference evidence="9 10" key="1">
    <citation type="submission" date="2015-11" db="EMBL/GenBank/DDBJ databases">
        <title>Genomic analysis of 38 Legionella species identifies large and diverse effector repertoires.</title>
        <authorList>
            <person name="Burstein D."/>
            <person name="Amaro F."/>
            <person name="Zusman T."/>
            <person name="Lifshitz Z."/>
            <person name="Cohen O."/>
            <person name="Gilbert J.A."/>
            <person name="Pupko T."/>
            <person name="Shuman H.A."/>
            <person name="Segal G."/>
        </authorList>
    </citation>
    <scope>NUCLEOTIDE SEQUENCE [LARGE SCALE GENOMIC DNA]</scope>
    <source>
        <strain evidence="9 10">ATCC 43878</strain>
    </source>
</reference>
<dbReference type="Gene3D" id="3.30.450.20">
    <property type="entry name" value="PAS domain"/>
    <property type="match status" value="1"/>
</dbReference>
<dbReference type="CDD" id="cd00130">
    <property type="entry name" value="PAS"/>
    <property type="match status" value="1"/>
</dbReference>
<evidence type="ECO:0000256" key="6">
    <source>
        <dbReference type="ARBA" id="ARBA00022840"/>
    </source>
</evidence>
<dbReference type="EC" id="2.7.13.3" evidence="2"/>
<dbReference type="InterPro" id="IPR000014">
    <property type="entry name" value="PAS"/>
</dbReference>
<proteinExistence type="predicted"/>
<dbReference type="RefSeq" id="WP_058441160.1">
    <property type="nucleotide sequence ID" value="NZ_CAAAHU010000016.1"/>
</dbReference>
<dbReference type="Pfam" id="PF08447">
    <property type="entry name" value="PAS_3"/>
    <property type="match status" value="1"/>
</dbReference>
<dbReference type="PRINTS" id="PR00344">
    <property type="entry name" value="BCTRLSENSOR"/>
</dbReference>
<evidence type="ECO:0000259" key="8">
    <source>
        <dbReference type="PROSITE" id="PS50109"/>
    </source>
</evidence>
<dbReference type="InterPro" id="IPR005467">
    <property type="entry name" value="His_kinase_dom"/>
</dbReference>
<dbReference type="GO" id="GO:0005524">
    <property type="term" value="F:ATP binding"/>
    <property type="evidence" value="ECO:0007669"/>
    <property type="project" value="UniProtKB-KW"/>
</dbReference>
<keyword evidence="7" id="KW-0902">Two-component regulatory system</keyword>
<gene>
    <name evidence="9" type="ORF">Lbru_1072</name>
</gene>
<dbReference type="STRING" id="29422.Lbru_1072"/>
<dbReference type="InterPro" id="IPR004358">
    <property type="entry name" value="Sig_transdc_His_kin-like_C"/>
</dbReference>
<dbReference type="AlphaFoldDB" id="A0A0W0SNR7"/>
<evidence type="ECO:0000256" key="7">
    <source>
        <dbReference type="ARBA" id="ARBA00023012"/>
    </source>
</evidence>
<dbReference type="EMBL" id="LNXV01000008">
    <property type="protein sequence ID" value="KTC84857.1"/>
    <property type="molecule type" value="Genomic_DNA"/>
</dbReference>
<evidence type="ECO:0000256" key="1">
    <source>
        <dbReference type="ARBA" id="ARBA00000085"/>
    </source>
</evidence>
<dbReference type="InterPro" id="IPR003594">
    <property type="entry name" value="HATPase_dom"/>
</dbReference>
<protein>
    <recommendedName>
        <fullName evidence="2">histidine kinase</fullName>
        <ecNumber evidence="2">2.7.13.3</ecNumber>
    </recommendedName>
</protein>
<sequence>MELHKLLLRQLNRAEIKIDSLPKDIEKWQEFILRINKTYQEADQERYLLERSMNLSSREMMFLNERLERAQHIARLCYWHYDADTNRICWSKELYNLINLDSNSVHTLQDFLKYIHPDDCLQLHNLVKKALDRRINYTFELRIKNSLDEYQWYRIIADCQGEENKLSGILIDIDRDKKNEKKIKELGQKLLITARRAGMSEIATSILHNIGNILNSLNVSTNMIKDSFSQPYYQKLFKIIEMLKEHQTQIGEYLTQDEKGKLIPEYLFALEEILDKEYHKNTEELVNLDNNIQHLKDIVAMQQAFSGVSSIDEKIYVPELIETALQMSSNPVKDKSINMRKEYSNSSFIFTDKSKLLQVLINLIQNAKEAVLRNTVDKRKQIEFIVKGEGNKLQIQIVDNGIGILPENLHRIFSFGFTTKTKGHGFGLHSCALSAQDMGGSLKVESQGLGQGATFTLTLPVKANLKGKGVFNE</sequence>
<dbReference type="PROSITE" id="PS50109">
    <property type="entry name" value="HIS_KIN"/>
    <property type="match status" value="1"/>
</dbReference>
<keyword evidence="6" id="KW-0067">ATP-binding</keyword>
<keyword evidence="10" id="KW-1185">Reference proteome</keyword>
<dbReference type="SUPFAM" id="SSF55874">
    <property type="entry name" value="ATPase domain of HSP90 chaperone/DNA topoisomerase II/histidine kinase"/>
    <property type="match status" value="1"/>
</dbReference>
<evidence type="ECO:0000256" key="5">
    <source>
        <dbReference type="ARBA" id="ARBA00022777"/>
    </source>
</evidence>
<dbReference type="InterPro" id="IPR036890">
    <property type="entry name" value="HATPase_C_sf"/>
</dbReference>
<keyword evidence="3 9" id="KW-0808">Transferase</keyword>
<dbReference type="Pfam" id="PF02518">
    <property type="entry name" value="HATPase_c"/>
    <property type="match status" value="1"/>
</dbReference>
<evidence type="ECO:0000256" key="2">
    <source>
        <dbReference type="ARBA" id="ARBA00012438"/>
    </source>
</evidence>
<feature type="domain" description="Histidine kinase" evidence="8">
    <location>
        <begin position="283"/>
        <end position="463"/>
    </location>
</feature>
<evidence type="ECO:0000256" key="4">
    <source>
        <dbReference type="ARBA" id="ARBA00022741"/>
    </source>
</evidence>
<dbReference type="GO" id="GO:0000160">
    <property type="term" value="P:phosphorelay signal transduction system"/>
    <property type="evidence" value="ECO:0007669"/>
    <property type="project" value="UniProtKB-KW"/>
</dbReference>
<evidence type="ECO:0000313" key="10">
    <source>
        <dbReference type="Proteomes" id="UP000054742"/>
    </source>
</evidence>
<dbReference type="InterPro" id="IPR035965">
    <property type="entry name" value="PAS-like_dom_sf"/>
</dbReference>
<dbReference type="PATRIC" id="fig|29422.6.peg.1128"/>
<name>A0A0W0SNR7_9GAMM</name>
<dbReference type="InterPro" id="IPR013655">
    <property type="entry name" value="PAS_fold_3"/>
</dbReference>
<dbReference type="GO" id="GO:0004673">
    <property type="term" value="F:protein histidine kinase activity"/>
    <property type="evidence" value="ECO:0007669"/>
    <property type="project" value="UniProtKB-EC"/>
</dbReference>
<keyword evidence="4" id="KW-0547">Nucleotide-binding</keyword>
<dbReference type="SMART" id="SM00387">
    <property type="entry name" value="HATPase_c"/>
    <property type="match status" value="1"/>
</dbReference>
<dbReference type="SUPFAM" id="SSF55785">
    <property type="entry name" value="PYP-like sensor domain (PAS domain)"/>
    <property type="match status" value="1"/>
</dbReference>
<dbReference type="PANTHER" id="PTHR43065">
    <property type="entry name" value="SENSOR HISTIDINE KINASE"/>
    <property type="match status" value="1"/>
</dbReference>
<accession>A0A0W0SNR7</accession>
<comment type="caution">
    <text evidence="9">The sequence shown here is derived from an EMBL/GenBank/DDBJ whole genome shotgun (WGS) entry which is preliminary data.</text>
</comment>
<evidence type="ECO:0000256" key="3">
    <source>
        <dbReference type="ARBA" id="ARBA00022679"/>
    </source>
</evidence>
<organism evidence="9 10">
    <name type="scientific">Legionella brunensis</name>
    <dbReference type="NCBI Taxonomy" id="29422"/>
    <lineage>
        <taxon>Bacteria</taxon>
        <taxon>Pseudomonadati</taxon>
        <taxon>Pseudomonadota</taxon>
        <taxon>Gammaproteobacteria</taxon>
        <taxon>Legionellales</taxon>
        <taxon>Legionellaceae</taxon>
        <taxon>Legionella</taxon>
    </lineage>
</organism>
<dbReference type="PANTHER" id="PTHR43065:SF46">
    <property type="entry name" value="C4-DICARBOXYLATE TRANSPORT SENSOR PROTEIN DCTB"/>
    <property type="match status" value="1"/>
</dbReference>
<dbReference type="OrthoDB" id="149796at2"/>
<comment type="catalytic activity">
    <reaction evidence="1">
        <text>ATP + protein L-histidine = ADP + protein N-phospho-L-histidine.</text>
        <dbReference type="EC" id="2.7.13.3"/>
    </reaction>
</comment>
<dbReference type="Proteomes" id="UP000054742">
    <property type="component" value="Unassembled WGS sequence"/>
</dbReference>
<keyword evidence="5 9" id="KW-0418">Kinase</keyword>
<dbReference type="Gene3D" id="3.30.565.10">
    <property type="entry name" value="Histidine kinase-like ATPase, C-terminal domain"/>
    <property type="match status" value="1"/>
</dbReference>